<evidence type="ECO:0000313" key="3">
    <source>
        <dbReference type="Proteomes" id="UP001194468"/>
    </source>
</evidence>
<sequence length="167" mass="18350">MDMIVTLLFRGMTSSTLMVFTLAMVENHHMWKRVRTDSPSSGTDRRCHTSTQLRGKYSDGDRLRRRTQPSLVTPLAHKPSAHTHGAVLLLGRHIANASAWSAIVTMLAILDFNSVKDVNGNDITFKATFTSGIAERPVTPPPDVKRDMLFDRLPLNDAGGHSLASAA</sequence>
<proteinExistence type="predicted"/>
<protein>
    <submittedName>
        <fullName evidence="2">Uncharacterized protein</fullName>
    </submittedName>
</protein>
<dbReference type="EMBL" id="WHUW01000015">
    <property type="protein sequence ID" value="KAF8438914.1"/>
    <property type="molecule type" value="Genomic_DNA"/>
</dbReference>
<dbReference type="AlphaFoldDB" id="A0AAD4BSK6"/>
<accession>A0AAD4BSK6</accession>
<feature type="region of interest" description="Disordered" evidence="1">
    <location>
        <begin position="35"/>
        <end position="62"/>
    </location>
</feature>
<name>A0AAD4BSK6_BOLED</name>
<organism evidence="2 3">
    <name type="scientific">Boletus edulis BED1</name>
    <dbReference type="NCBI Taxonomy" id="1328754"/>
    <lineage>
        <taxon>Eukaryota</taxon>
        <taxon>Fungi</taxon>
        <taxon>Dikarya</taxon>
        <taxon>Basidiomycota</taxon>
        <taxon>Agaricomycotina</taxon>
        <taxon>Agaricomycetes</taxon>
        <taxon>Agaricomycetidae</taxon>
        <taxon>Boletales</taxon>
        <taxon>Boletineae</taxon>
        <taxon>Boletaceae</taxon>
        <taxon>Boletoideae</taxon>
        <taxon>Boletus</taxon>
    </lineage>
</organism>
<gene>
    <name evidence="2" type="ORF">L210DRAFT_3542633</name>
</gene>
<dbReference type="Proteomes" id="UP001194468">
    <property type="component" value="Unassembled WGS sequence"/>
</dbReference>
<reference evidence="2" key="2">
    <citation type="journal article" date="2020" name="Nat. Commun.">
        <title>Large-scale genome sequencing of mycorrhizal fungi provides insights into the early evolution of symbiotic traits.</title>
        <authorList>
            <person name="Miyauchi S."/>
            <person name="Kiss E."/>
            <person name="Kuo A."/>
            <person name="Drula E."/>
            <person name="Kohler A."/>
            <person name="Sanchez-Garcia M."/>
            <person name="Morin E."/>
            <person name="Andreopoulos B."/>
            <person name="Barry K.W."/>
            <person name="Bonito G."/>
            <person name="Buee M."/>
            <person name="Carver A."/>
            <person name="Chen C."/>
            <person name="Cichocki N."/>
            <person name="Clum A."/>
            <person name="Culley D."/>
            <person name="Crous P.W."/>
            <person name="Fauchery L."/>
            <person name="Girlanda M."/>
            <person name="Hayes R.D."/>
            <person name="Keri Z."/>
            <person name="LaButti K."/>
            <person name="Lipzen A."/>
            <person name="Lombard V."/>
            <person name="Magnuson J."/>
            <person name="Maillard F."/>
            <person name="Murat C."/>
            <person name="Nolan M."/>
            <person name="Ohm R.A."/>
            <person name="Pangilinan J."/>
            <person name="Pereira M.F."/>
            <person name="Perotto S."/>
            <person name="Peter M."/>
            <person name="Pfister S."/>
            <person name="Riley R."/>
            <person name="Sitrit Y."/>
            <person name="Stielow J.B."/>
            <person name="Szollosi G."/>
            <person name="Zifcakova L."/>
            <person name="Stursova M."/>
            <person name="Spatafora J.W."/>
            <person name="Tedersoo L."/>
            <person name="Vaario L.M."/>
            <person name="Yamada A."/>
            <person name="Yan M."/>
            <person name="Wang P."/>
            <person name="Xu J."/>
            <person name="Bruns T."/>
            <person name="Baldrian P."/>
            <person name="Vilgalys R."/>
            <person name="Dunand C."/>
            <person name="Henrissat B."/>
            <person name="Grigoriev I.V."/>
            <person name="Hibbett D."/>
            <person name="Nagy L.G."/>
            <person name="Martin F.M."/>
        </authorList>
    </citation>
    <scope>NUCLEOTIDE SEQUENCE</scope>
    <source>
        <strain evidence="2">BED1</strain>
    </source>
</reference>
<comment type="caution">
    <text evidence="2">The sequence shown here is derived from an EMBL/GenBank/DDBJ whole genome shotgun (WGS) entry which is preliminary data.</text>
</comment>
<evidence type="ECO:0000313" key="2">
    <source>
        <dbReference type="EMBL" id="KAF8438914.1"/>
    </source>
</evidence>
<keyword evidence="3" id="KW-1185">Reference proteome</keyword>
<reference evidence="2" key="1">
    <citation type="submission" date="2019-10" db="EMBL/GenBank/DDBJ databases">
        <authorList>
            <consortium name="DOE Joint Genome Institute"/>
            <person name="Kuo A."/>
            <person name="Miyauchi S."/>
            <person name="Kiss E."/>
            <person name="Drula E."/>
            <person name="Kohler A."/>
            <person name="Sanchez-Garcia M."/>
            <person name="Andreopoulos B."/>
            <person name="Barry K.W."/>
            <person name="Bonito G."/>
            <person name="Buee M."/>
            <person name="Carver A."/>
            <person name="Chen C."/>
            <person name="Cichocki N."/>
            <person name="Clum A."/>
            <person name="Culley D."/>
            <person name="Crous P.W."/>
            <person name="Fauchery L."/>
            <person name="Girlanda M."/>
            <person name="Hayes R."/>
            <person name="Keri Z."/>
            <person name="LaButti K."/>
            <person name="Lipzen A."/>
            <person name="Lombard V."/>
            <person name="Magnuson J."/>
            <person name="Maillard F."/>
            <person name="Morin E."/>
            <person name="Murat C."/>
            <person name="Nolan M."/>
            <person name="Ohm R."/>
            <person name="Pangilinan J."/>
            <person name="Pereira M."/>
            <person name="Perotto S."/>
            <person name="Peter M."/>
            <person name="Riley R."/>
            <person name="Sitrit Y."/>
            <person name="Stielow B."/>
            <person name="Szollosi G."/>
            <person name="Zifcakova L."/>
            <person name="Stursova M."/>
            <person name="Spatafora J.W."/>
            <person name="Tedersoo L."/>
            <person name="Vaario L.-M."/>
            <person name="Yamada A."/>
            <person name="Yan M."/>
            <person name="Wang P."/>
            <person name="Xu J."/>
            <person name="Bruns T."/>
            <person name="Baldrian P."/>
            <person name="Vilgalys R."/>
            <person name="Henrissat B."/>
            <person name="Grigoriev I.V."/>
            <person name="Hibbett D."/>
            <person name="Nagy L.G."/>
            <person name="Martin F.M."/>
        </authorList>
    </citation>
    <scope>NUCLEOTIDE SEQUENCE</scope>
    <source>
        <strain evidence="2">BED1</strain>
    </source>
</reference>
<evidence type="ECO:0000256" key="1">
    <source>
        <dbReference type="SAM" id="MobiDB-lite"/>
    </source>
</evidence>